<evidence type="ECO:0000256" key="5">
    <source>
        <dbReference type="ARBA" id="ARBA00023284"/>
    </source>
</evidence>
<evidence type="ECO:0000256" key="6">
    <source>
        <dbReference type="HAMAP-Rule" id="MF_00117"/>
    </source>
</evidence>
<comment type="caution">
    <text evidence="7">The sequence shown here is derived from an EMBL/GenBank/DDBJ whole genome shotgun (WGS) entry which is preliminary data.</text>
</comment>
<evidence type="ECO:0000313" key="7">
    <source>
        <dbReference type="EMBL" id="MXQ54543.1"/>
    </source>
</evidence>
<dbReference type="EMBL" id="WUUL01000008">
    <property type="protein sequence ID" value="MXQ54543.1"/>
    <property type="molecule type" value="Genomic_DNA"/>
</dbReference>
<dbReference type="GO" id="GO:0005737">
    <property type="term" value="C:cytoplasm"/>
    <property type="evidence" value="ECO:0007669"/>
    <property type="project" value="UniProtKB-SubCell"/>
</dbReference>
<dbReference type="SUPFAM" id="SSF64397">
    <property type="entry name" value="Hsp33 domain"/>
    <property type="match status" value="1"/>
</dbReference>
<dbReference type="PANTHER" id="PTHR30111:SF1">
    <property type="entry name" value="33 KDA CHAPERONIN"/>
    <property type="match status" value="1"/>
</dbReference>
<dbReference type="Proteomes" id="UP000430692">
    <property type="component" value="Unassembled WGS sequence"/>
</dbReference>
<comment type="PTM">
    <text evidence="6">Under oxidizing conditions two disulfide bonds are formed involving the reactive cysteines. Under reducing conditions zinc is bound to the reactive cysteines and the protein is inactive.</text>
</comment>
<comment type="function">
    <text evidence="6">Redox regulated molecular chaperone. Protects both thermally unfolding and oxidatively damaged proteins from irreversible aggregation. Plays an important role in the bacterial defense system toward oxidative stress.</text>
</comment>
<comment type="subcellular location">
    <subcellularLocation>
        <location evidence="6">Cytoplasm</location>
    </subcellularLocation>
</comment>
<organism evidence="7 8">
    <name type="scientific">Shimazuella alba</name>
    <dbReference type="NCBI Taxonomy" id="2690964"/>
    <lineage>
        <taxon>Bacteria</taxon>
        <taxon>Bacillati</taxon>
        <taxon>Bacillota</taxon>
        <taxon>Bacilli</taxon>
        <taxon>Bacillales</taxon>
        <taxon>Thermoactinomycetaceae</taxon>
        <taxon>Shimazuella</taxon>
    </lineage>
</organism>
<accession>A0A6I4VU65</accession>
<name>A0A6I4VU65_9BACL</name>
<proteinExistence type="inferred from homology"/>
<dbReference type="PANTHER" id="PTHR30111">
    <property type="entry name" value="33 KDA CHAPERONIN"/>
    <property type="match status" value="1"/>
</dbReference>
<dbReference type="SUPFAM" id="SSF118352">
    <property type="entry name" value="HSP33 redox switch-like"/>
    <property type="match status" value="1"/>
</dbReference>
<evidence type="ECO:0000256" key="1">
    <source>
        <dbReference type="ARBA" id="ARBA00022490"/>
    </source>
</evidence>
<dbReference type="InterPro" id="IPR016154">
    <property type="entry name" value="Heat_shock_Hsp33_C"/>
</dbReference>
<keyword evidence="3 6" id="KW-1015">Disulfide bond</keyword>
<evidence type="ECO:0000256" key="4">
    <source>
        <dbReference type="ARBA" id="ARBA00023186"/>
    </source>
</evidence>
<keyword evidence="8" id="KW-1185">Reference proteome</keyword>
<dbReference type="Gene3D" id="3.55.30.10">
    <property type="entry name" value="Hsp33 domain"/>
    <property type="match status" value="1"/>
</dbReference>
<gene>
    <name evidence="6" type="primary">hslO</name>
    <name evidence="7" type="ORF">GSM42_12640</name>
</gene>
<dbReference type="GO" id="GO:0042026">
    <property type="term" value="P:protein refolding"/>
    <property type="evidence" value="ECO:0007669"/>
    <property type="project" value="TreeGrafter"/>
</dbReference>
<dbReference type="HAMAP" id="MF_00117">
    <property type="entry name" value="HslO"/>
    <property type="match status" value="1"/>
</dbReference>
<feature type="disulfide bond" description="Redox-active" evidence="6">
    <location>
        <begin position="234"/>
        <end position="236"/>
    </location>
</feature>
<keyword evidence="2 6" id="KW-0862">Zinc</keyword>
<keyword evidence="5 6" id="KW-0676">Redox-active center</keyword>
<dbReference type="AlphaFoldDB" id="A0A6I4VU65"/>
<evidence type="ECO:0000256" key="3">
    <source>
        <dbReference type="ARBA" id="ARBA00023157"/>
    </source>
</evidence>
<comment type="similarity">
    <text evidence="6">Belongs to the HSP33 family.</text>
</comment>
<protein>
    <recommendedName>
        <fullName evidence="6">33 kDa chaperonin</fullName>
    </recommendedName>
    <alternativeName>
        <fullName evidence="6">Heat shock protein 33 homolog</fullName>
        <shortName evidence="6">HSP33</shortName>
    </alternativeName>
</protein>
<keyword evidence="4 6" id="KW-0143">Chaperone</keyword>
<dbReference type="GO" id="GO:0051082">
    <property type="term" value="F:unfolded protein binding"/>
    <property type="evidence" value="ECO:0007669"/>
    <property type="project" value="UniProtKB-UniRule"/>
</dbReference>
<evidence type="ECO:0000313" key="8">
    <source>
        <dbReference type="Proteomes" id="UP000430692"/>
    </source>
</evidence>
<dbReference type="PIRSF" id="PIRSF005261">
    <property type="entry name" value="Heat_shock_Hsp33"/>
    <property type="match status" value="1"/>
</dbReference>
<dbReference type="InterPro" id="IPR000397">
    <property type="entry name" value="Heat_shock_Hsp33"/>
</dbReference>
<keyword evidence="1 6" id="KW-0963">Cytoplasm</keyword>
<dbReference type="InterPro" id="IPR016153">
    <property type="entry name" value="Heat_shock_Hsp33_N"/>
</dbReference>
<sequence length="289" mass="31579">MDYTTRAISADGYVRGFAALTTNLVQELQKRHFTFPVASAALGRTVTMASLLSLTIKDKKERITIQVEGDGPLGRIVAETDGESNIRGYVDNPDVLIPLKENGKLDVSGAVGQGSLYITRDLGLGNPYQGASPIVSGELAEDFTYYFTSSEQTPSSVGLGVLVNRDKILVAGGYMVQLLPNAPESVIDMLEARISKITSITDLLAKDITPEQLLQQIMGDDTRFLEKKETRFGCTCSRDKVKNMLVSLGEKELTAIVDEVGEAEVVCHFCNEKYQFNKEELLEIIGSLD</sequence>
<dbReference type="CDD" id="cd00498">
    <property type="entry name" value="Hsp33"/>
    <property type="match status" value="1"/>
</dbReference>
<evidence type="ECO:0000256" key="2">
    <source>
        <dbReference type="ARBA" id="ARBA00022833"/>
    </source>
</evidence>
<dbReference type="NCBIfam" id="NF001033">
    <property type="entry name" value="PRK00114.1"/>
    <property type="match status" value="1"/>
</dbReference>
<dbReference type="Pfam" id="PF01430">
    <property type="entry name" value="HSP33"/>
    <property type="match status" value="1"/>
</dbReference>
<dbReference type="GO" id="GO:0044183">
    <property type="term" value="F:protein folding chaperone"/>
    <property type="evidence" value="ECO:0007669"/>
    <property type="project" value="TreeGrafter"/>
</dbReference>
<feature type="disulfide bond" description="Redox-active" evidence="6">
    <location>
        <begin position="267"/>
        <end position="270"/>
    </location>
</feature>
<dbReference type="Gene3D" id="3.90.1280.10">
    <property type="entry name" value="HSP33 redox switch-like"/>
    <property type="match status" value="1"/>
</dbReference>
<dbReference type="RefSeq" id="WP_160801901.1">
    <property type="nucleotide sequence ID" value="NZ_WUUL01000008.1"/>
</dbReference>
<reference evidence="7 8" key="1">
    <citation type="submission" date="2019-12" db="EMBL/GenBank/DDBJ databases">
        <title>Whole-genome analyses of novel actinobacteria.</title>
        <authorList>
            <person name="Sahin N."/>
            <person name="Saygin H."/>
        </authorList>
    </citation>
    <scope>NUCLEOTIDE SEQUENCE [LARGE SCALE GENOMIC DNA]</scope>
    <source>
        <strain evidence="7 8">KC615</strain>
    </source>
</reference>